<evidence type="ECO:0000256" key="3">
    <source>
        <dbReference type="ARBA" id="ARBA00022679"/>
    </source>
</evidence>
<name>A0AAT9GRI1_9CREN</name>
<evidence type="ECO:0000256" key="2">
    <source>
        <dbReference type="ARBA" id="ARBA00006706"/>
    </source>
</evidence>
<reference evidence="7" key="1">
    <citation type="submission" date="2024-03" db="EMBL/GenBank/DDBJ databases">
        <title>Complete genome sequence of Sulfurisphaera javensis strain KD-1.</title>
        <authorList>
            <person name="Sakai H."/>
            <person name="Nur N."/>
            <person name="Suwanto A."/>
            <person name="Kurosawa N."/>
        </authorList>
    </citation>
    <scope>NUCLEOTIDE SEQUENCE</scope>
    <source>
        <strain evidence="7">KD-1</strain>
    </source>
</reference>
<accession>A0AAT9GRI1</accession>
<evidence type="ECO:0000256" key="4">
    <source>
        <dbReference type="ARBA" id="ARBA00022723"/>
    </source>
</evidence>
<keyword evidence="5" id="KW-0460">Magnesium</keyword>
<dbReference type="InterPro" id="IPR053655">
    <property type="entry name" value="HexPP_synthase"/>
</dbReference>
<dbReference type="KEGG" id="sjv:SJAV_14940"/>
<dbReference type="PROSITE" id="PS00444">
    <property type="entry name" value="POLYPRENYL_SYNTHASE_2"/>
    <property type="match status" value="1"/>
</dbReference>
<evidence type="ECO:0000313" key="7">
    <source>
        <dbReference type="EMBL" id="BFH73550.1"/>
    </source>
</evidence>
<dbReference type="EMBL" id="AP031322">
    <property type="protein sequence ID" value="BFH73550.1"/>
    <property type="molecule type" value="Genomic_DNA"/>
</dbReference>
<dbReference type="NCBIfam" id="NF040936">
    <property type="entry name" value="hexpp_archaea"/>
    <property type="match status" value="1"/>
</dbReference>
<dbReference type="Gene3D" id="1.10.600.10">
    <property type="entry name" value="Farnesyl Diphosphate Synthase"/>
    <property type="match status" value="1"/>
</dbReference>
<dbReference type="SUPFAM" id="SSF48576">
    <property type="entry name" value="Terpenoid synthases"/>
    <property type="match status" value="1"/>
</dbReference>
<dbReference type="AlphaFoldDB" id="A0AAT9GRI1"/>
<dbReference type="GO" id="GO:0046872">
    <property type="term" value="F:metal ion binding"/>
    <property type="evidence" value="ECO:0007669"/>
    <property type="project" value="UniProtKB-KW"/>
</dbReference>
<proteinExistence type="inferred from homology"/>
<sequence length="288" mass="32832">MENNKVDLLSYWKKSKEIIDKLINDYLADIKDWELLEVSKYILKDGKRFRGTLTFLFTEALKGEIKDAYKAALASEILHSASLALDDIVDYDLIRRGGQAAWAIYTNRKVIFITNYLIPSALNIISSYGEKALKLSIELWKDTAIGALKDIFGSPSEYLITIELKTASLFKLSTMLASFAAKREELVEESLNLGKYIGIAYQLIDDYIDCIKYERGELKELTGSAKQLYDLKGYSYKDFVKKEYENALTNYIYTVKKMEIDQEFSEAIISLPSFLTMGLLNEAGLDKL</sequence>
<dbReference type="GO" id="GO:0008299">
    <property type="term" value="P:isoprenoid biosynthetic process"/>
    <property type="evidence" value="ECO:0007669"/>
    <property type="project" value="InterPro"/>
</dbReference>
<dbReference type="SFLD" id="SFLDS00005">
    <property type="entry name" value="Isoprenoid_Synthase_Type_I"/>
    <property type="match status" value="1"/>
</dbReference>
<dbReference type="InterPro" id="IPR000092">
    <property type="entry name" value="Polyprenyl_synt"/>
</dbReference>
<keyword evidence="3 6" id="KW-0808">Transferase</keyword>
<dbReference type="PANTHER" id="PTHR12001:SF85">
    <property type="entry name" value="SHORT CHAIN ISOPRENYL DIPHOSPHATE SYNTHASE"/>
    <property type="match status" value="1"/>
</dbReference>
<dbReference type="GO" id="GO:0004659">
    <property type="term" value="F:prenyltransferase activity"/>
    <property type="evidence" value="ECO:0007669"/>
    <property type="project" value="InterPro"/>
</dbReference>
<evidence type="ECO:0000256" key="1">
    <source>
        <dbReference type="ARBA" id="ARBA00001946"/>
    </source>
</evidence>
<dbReference type="InterPro" id="IPR008949">
    <property type="entry name" value="Isoprenoid_synthase_dom_sf"/>
</dbReference>
<organism evidence="7">
    <name type="scientific">Sulfurisphaera javensis</name>
    <dbReference type="NCBI Taxonomy" id="2049879"/>
    <lineage>
        <taxon>Archaea</taxon>
        <taxon>Thermoproteota</taxon>
        <taxon>Thermoprotei</taxon>
        <taxon>Sulfolobales</taxon>
        <taxon>Sulfolobaceae</taxon>
        <taxon>Sulfurisphaera</taxon>
    </lineage>
</organism>
<protein>
    <submittedName>
        <fullName evidence="7">Hexaprenyl pyrophosphate synthase</fullName>
    </submittedName>
</protein>
<evidence type="ECO:0000256" key="5">
    <source>
        <dbReference type="ARBA" id="ARBA00022842"/>
    </source>
</evidence>
<evidence type="ECO:0000256" key="6">
    <source>
        <dbReference type="RuleBase" id="RU004466"/>
    </source>
</evidence>
<dbReference type="PANTHER" id="PTHR12001">
    <property type="entry name" value="GERANYLGERANYL PYROPHOSPHATE SYNTHASE"/>
    <property type="match status" value="1"/>
</dbReference>
<dbReference type="Pfam" id="PF00348">
    <property type="entry name" value="polyprenyl_synt"/>
    <property type="match status" value="1"/>
</dbReference>
<dbReference type="InterPro" id="IPR033749">
    <property type="entry name" value="Polyprenyl_synt_CS"/>
</dbReference>
<gene>
    <name evidence="7" type="primary">gdS-2</name>
    <name evidence="7" type="ORF">SJAV_14940</name>
</gene>
<keyword evidence="4" id="KW-0479">Metal-binding</keyword>
<comment type="cofactor">
    <cofactor evidence="1">
        <name>Mg(2+)</name>
        <dbReference type="ChEBI" id="CHEBI:18420"/>
    </cofactor>
</comment>
<comment type="similarity">
    <text evidence="2 6">Belongs to the FPP/GGPP synthase family.</text>
</comment>